<organism evidence="1 2">
    <name type="scientific">Phreatobacter stygius</name>
    <dbReference type="NCBI Taxonomy" id="1940610"/>
    <lineage>
        <taxon>Bacteria</taxon>
        <taxon>Pseudomonadati</taxon>
        <taxon>Pseudomonadota</taxon>
        <taxon>Alphaproteobacteria</taxon>
        <taxon>Hyphomicrobiales</taxon>
        <taxon>Phreatobacteraceae</taxon>
        <taxon>Phreatobacter</taxon>
    </lineage>
</organism>
<sequence length="108" mass="11555">MTIKTEAFRGPIETFRFTASSRVFTPKLKAIVPGLPGRPASADQGARVIPIKSRPNPGALVNRHVLGRPRATWRVSPASGRLELCWSLDTGSSAGSKAMPRGVFPCVS</sequence>
<protein>
    <submittedName>
        <fullName evidence="1">Uncharacterized protein</fullName>
    </submittedName>
</protein>
<evidence type="ECO:0000313" key="2">
    <source>
        <dbReference type="Proteomes" id="UP000298781"/>
    </source>
</evidence>
<gene>
    <name evidence="1" type="ORF">E8M01_23715</name>
</gene>
<dbReference type="EMBL" id="CP039690">
    <property type="protein sequence ID" value="QCI66985.1"/>
    <property type="molecule type" value="Genomic_DNA"/>
</dbReference>
<dbReference type="AlphaFoldDB" id="A0A4D7B7M0"/>
<name>A0A4D7B7M0_9HYPH</name>
<dbReference type="KEGG" id="pstg:E8M01_23715"/>
<reference evidence="1 2" key="1">
    <citation type="submission" date="2019-04" db="EMBL/GenBank/DDBJ databases">
        <title>Phreatobacter aquaticus sp. nov.</title>
        <authorList>
            <person name="Choi A."/>
        </authorList>
    </citation>
    <scope>NUCLEOTIDE SEQUENCE [LARGE SCALE GENOMIC DNA]</scope>
    <source>
        <strain evidence="1 2">KCTC 52518</strain>
    </source>
</reference>
<dbReference type="Proteomes" id="UP000298781">
    <property type="component" value="Chromosome"/>
</dbReference>
<evidence type="ECO:0000313" key="1">
    <source>
        <dbReference type="EMBL" id="QCI66985.1"/>
    </source>
</evidence>
<dbReference type="RefSeq" id="WP_136962423.1">
    <property type="nucleotide sequence ID" value="NZ_CP039690.1"/>
</dbReference>
<proteinExistence type="predicted"/>
<keyword evidence="2" id="KW-1185">Reference proteome</keyword>
<accession>A0A4D7B7M0</accession>